<dbReference type="Pfam" id="PF00149">
    <property type="entry name" value="Metallophos"/>
    <property type="match status" value="1"/>
</dbReference>
<evidence type="ECO:0000259" key="6">
    <source>
        <dbReference type="Pfam" id="PF00149"/>
    </source>
</evidence>
<reference evidence="7 8" key="1">
    <citation type="journal article" date="2019" name="ISME J.">
        <title>Candidatus Macondimonas diazotrophica, a novel gammaproteobacterial genus dominating crude-oil-contaminated coastal sediments.</title>
        <authorList>
            <person name="Karthikeyan S."/>
            <person name="Konstantinidis K."/>
        </authorList>
    </citation>
    <scope>NUCLEOTIDE SEQUENCE [LARGE SCALE GENOMIC DNA]</scope>
    <source>
        <strain evidence="7 8">KTK01</strain>
    </source>
</reference>
<dbReference type="CDD" id="cd07398">
    <property type="entry name" value="MPP_YbbF-LpxH"/>
    <property type="match status" value="1"/>
</dbReference>
<keyword evidence="4" id="KW-0472">Membrane</keyword>
<dbReference type="InterPro" id="IPR004843">
    <property type="entry name" value="Calcineurin-like_PHP"/>
</dbReference>
<comment type="caution">
    <text evidence="7">The sequence shown here is derived from an EMBL/GenBank/DDBJ whole genome shotgun (WGS) entry which is preliminary data.</text>
</comment>
<dbReference type="GO" id="GO:0009245">
    <property type="term" value="P:lipid A biosynthetic process"/>
    <property type="evidence" value="ECO:0007669"/>
    <property type="project" value="TreeGrafter"/>
</dbReference>
<dbReference type="GO" id="GO:0016020">
    <property type="term" value="C:membrane"/>
    <property type="evidence" value="ECO:0007669"/>
    <property type="project" value="GOC"/>
</dbReference>
<accession>A0A4Z0FDH1</accession>
<dbReference type="Gene3D" id="3.60.21.10">
    <property type="match status" value="1"/>
</dbReference>
<evidence type="ECO:0000256" key="4">
    <source>
        <dbReference type="ARBA" id="ARBA00023136"/>
    </source>
</evidence>
<dbReference type="OrthoDB" id="9802481at2"/>
<dbReference type="AlphaFoldDB" id="A0A4Z0FDH1"/>
<sequence>MNTTSSPAESKYRTIWISDVHLGSRGCQADMLLEFLHEHPCERLYLVGDIIDVWALRRGIYWPQAHNNVLRYLLGVSRQGTEVIYIPGNHDALFRDHAGTTFGGIAIHRHAMHTTVDGKRFLVLHGDEFDSVVQYSQLAALFGSKVYDALLQLNRPVNMVRQIMGQPYWSLSAFVKGRVKEAVKYIGNYEQAVAREAARYGIDGVICGHIHHAEISRIHNLQYCNCGDWVESCTALAEDRQGQISLVRWADARTERSPVMLRRVA</sequence>
<keyword evidence="1" id="KW-1003">Cell membrane</keyword>
<dbReference type="SUPFAM" id="SSF56300">
    <property type="entry name" value="Metallo-dependent phosphatases"/>
    <property type="match status" value="1"/>
</dbReference>
<dbReference type="Proteomes" id="UP000297890">
    <property type="component" value="Unassembled WGS sequence"/>
</dbReference>
<dbReference type="PANTHER" id="PTHR34990:SF2">
    <property type="entry name" value="BLL8164 PROTEIN"/>
    <property type="match status" value="1"/>
</dbReference>
<dbReference type="EMBL" id="SRIO01000002">
    <property type="protein sequence ID" value="TFZ83789.1"/>
    <property type="molecule type" value="Genomic_DNA"/>
</dbReference>
<name>A0A4Z0FDH1_9GAMM</name>
<evidence type="ECO:0000313" key="8">
    <source>
        <dbReference type="Proteomes" id="UP000297890"/>
    </source>
</evidence>
<organism evidence="7 8">
    <name type="scientific">Candidatus Macondimonas diazotrophica</name>
    <dbReference type="NCBI Taxonomy" id="2305248"/>
    <lineage>
        <taxon>Bacteria</taxon>
        <taxon>Pseudomonadati</taxon>
        <taxon>Pseudomonadota</taxon>
        <taxon>Gammaproteobacteria</taxon>
        <taxon>Chromatiales</taxon>
        <taxon>Ectothiorhodospiraceae</taxon>
        <taxon>Candidatus Macondimonas</taxon>
    </lineage>
</organism>
<dbReference type="PANTHER" id="PTHR34990">
    <property type="entry name" value="UDP-2,3-DIACYLGLUCOSAMINE HYDROLASE-RELATED"/>
    <property type="match status" value="1"/>
</dbReference>
<evidence type="ECO:0000313" key="7">
    <source>
        <dbReference type="EMBL" id="TFZ83789.1"/>
    </source>
</evidence>
<feature type="domain" description="Calcineurin-like phosphoesterase" evidence="6">
    <location>
        <begin position="13"/>
        <end position="212"/>
    </location>
</feature>
<protein>
    <submittedName>
        <fullName evidence="7">UDP-2,3-diacylglucosamine diphosphatase</fullName>
    </submittedName>
</protein>
<dbReference type="InterPro" id="IPR043461">
    <property type="entry name" value="LpxH-like"/>
</dbReference>
<dbReference type="GO" id="GO:0008758">
    <property type="term" value="F:UDP-2,3-diacylglucosamine hydrolase activity"/>
    <property type="evidence" value="ECO:0007669"/>
    <property type="project" value="TreeGrafter"/>
</dbReference>
<keyword evidence="2" id="KW-0997">Cell inner membrane</keyword>
<proteinExistence type="predicted"/>
<keyword evidence="3" id="KW-0479">Metal-binding</keyword>
<dbReference type="GO" id="GO:0046872">
    <property type="term" value="F:metal ion binding"/>
    <property type="evidence" value="ECO:0007669"/>
    <property type="project" value="UniProtKB-KW"/>
</dbReference>
<dbReference type="RefSeq" id="WP_135280716.1">
    <property type="nucleotide sequence ID" value="NZ_SRIO01000002.1"/>
</dbReference>
<evidence type="ECO:0000256" key="1">
    <source>
        <dbReference type="ARBA" id="ARBA00022475"/>
    </source>
</evidence>
<evidence type="ECO:0000256" key="5">
    <source>
        <dbReference type="ARBA" id="ARBA00023211"/>
    </source>
</evidence>
<evidence type="ECO:0000256" key="2">
    <source>
        <dbReference type="ARBA" id="ARBA00022519"/>
    </source>
</evidence>
<keyword evidence="8" id="KW-1185">Reference proteome</keyword>
<evidence type="ECO:0000256" key="3">
    <source>
        <dbReference type="ARBA" id="ARBA00022723"/>
    </source>
</evidence>
<keyword evidence="5" id="KW-0464">Manganese</keyword>
<gene>
    <name evidence="7" type="ORF">E4680_02060</name>
</gene>
<dbReference type="InterPro" id="IPR029052">
    <property type="entry name" value="Metallo-depent_PP-like"/>
</dbReference>